<dbReference type="SUPFAM" id="SSF158587">
    <property type="entry name" value="Jann4075-like"/>
    <property type="match status" value="1"/>
</dbReference>
<keyword evidence="5" id="KW-1185">Reference proteome</keyword>
<keyword evidence="4" id="KW-0540">Nuclease</keyword>
<evidence type="ECO:0000313" key="4">
    <source>
        <dbReference type="EMBL" id="RKQ71325.1"/>
    </source>
</evidence>
<keyword evidence="4" id="KW-0255">Endonuclease</keyword>
<dbReference type="Gene3D" id="1.10.238.120">
    <property type="entry name" value="Jann4075-like"/>
    <property type="match status" value="1"/>
</dbReference>
<feature type="coiled-coil region" evidence="1">
    <location>
        <begin position="43"/>
        <end position="70"/>
    </location>
</feature>
<evidence type="ECO:0000256" key="3">
    <source>
        <dbReference type="SAM" id="Phobius"/>
    </source>
</evidence>
<dbReference type="EMBL" id="RBII01000001">
    <property type="protein sequence ID" value="RKQ71325.1"/>
    <property type="molecule type" value="Genomic_DNA"/>
</dbReference>
<dbReference type="AlphaFoldDB" id="A0A420WK94"/>
<keyword evidence="3" id="KW-0812">Transmembrane</keyword>
<feature type="region of interest" description="Disordered" evidence="2">
    <location>
        <begin position="228"/>
        <end position="271"/>
    </location>
</feature>
<feature type="transmembrane region" description="Helical" evidence="3">
    <location>
        <begin position="6"/>
        <end position="29"/>
    </location>
</feature>
<keyword evidence="3" id="KW-0472">Membrane</keyword>
<protein>
    <submittedName>
        <fullName evidence="4">Putative flap endonuclease-1-like 5' DNA nuclease</fullName>
    </submittedName>
</protein>
<gene>
    <name evidence="4" type="ORF">DES40_0638</name>
</gene>
<dbReference type="Proteomes" id="UP000282211">
    <property type="component" value="Unassembled WGS sequence"/>
</dbReference>
<evidence type="ECO:0000256" key="1">
    <source>
        <dbReference type="SAM" id="Coils"/>
    </source>
</evidence>
<dbReference type="RefSeq" id="WP_233345382.1">
    <property type="nucleotide sequence ID" value="NZ_RBII01000001.1"/>
</dbReference>
<dbReference type="GO" id="GO:0004519">
    <property type="term" value="F:endonuclease activity"/>
    <property type="evidence" value="ECO:0007669"/>
    <property type="project" value="UniProtKB-KW"/>
</dbReference>
<accession>A0A420WK94</accession>
<reference evidence="4 5" key="1">
    <citation type="submission" date="2018-10" db="EMBL/GenBank/DDBJ databases">
        <title>Genomic Encyclopedia of Type Strains, Phase IV (KMG-IV): sequencing the most valuable type-strain genomes for metagenomic binning, comparative biology and taxonomic classification.</title>
        <authorList>
            <person name="Goeker M."/>
        </authorList>
    </citation>
    <scope>NUCLEOTIDE SEQUENCE [LARGE SCALE GENOMIC DNA]</scope>
    <source>
        <strain evidence="4 5">DSM 22008</strain>
    </source>
</reference>
<organism evidence="4 5">
    <name type="scientific">Litorimonas taeanensis</name>
    <dbReference type="NCBI Taxonomy" id="568099"/>
    <lineage>
        <taxon>Bacteria</taxon>
        <taxon>Pseudomonadati</taxon>
        <taxon>Pseudomonadota</taxon>
        <taxon>Alphaproteobacteria</taxon>
        <taxon>Maricaulales</taxon>
        <taxon>Robiginitomaculaceae</taxon>
    </lineage>
</organism>
<comment type="caution">
    <text evidence="4">The sequence shown here is derived from an EMBL/GenBank/DDBJ whole genome shotgun (WGS) entry which is preliminary data.</text>
</comment>
<keyword evidence="3" id="KW-1133">Transmembrane helix</keyword>
<proteinExistence type="predicted"/>
<dbReference type="InParanoid" id="A0A420WK94"/>
<dbReference type="InterPro" id="IPR021274">
    <property type="entry name" value="DUF2853"/>
</dbReference>
<keyword evidence="4" id="KW-0378">Hydrolase</keyword>
<evidence type="ECO:0000256" key="2">
    <source>
        <dbReference type="SAM" id="MobiDB-lite"/>
    </source>
</evidence>
<keyword evidence="1" id="KW-0175">Coiled coil</keyword>
<sequence>MNLSYIICYLILPLLVAGLLGLFLGWLLFRGKKQDGDLSIEGEGALKAEADQLRAENQSLRGRIATSETDVSDLKSKLALAGAAAAAGGAVAASASNDDESYALEWRNRYLAARVKYLEGRLGDSAEPKKKAPAKKAPAKKKPALKATAKPKVLYTDGPTEGTPDDLKVIKGIGPKFEKDLNSKGIYYYRQIAAWKAADVKMVEGVIDSIPGRIKRDEWVKQAKGFATKGVAPKAKRKPGPKPGTKRGALTATGAPRKKPGPKPSSAKPKMSAAEAAFEKYYTNVKKYDPKAKRKSVENIVKYCGIALKSRDSSLVACSDEAELKRVADGFVTKKLGKTTGQMELVKDVCQEMKSDRFKSRVTFYYLAAKKARKMSIFA</sequence>
<evidence type="ECO:0000313" key="5">
    <source>
        <dbReference type="Proteomes" id="UP000282211"/>
    </source>
</evidence>
<dbReference type="InterPro" id="IPR023154">
    <property type="entry name" value="Jann4075-like_sf"/>
</dbReference>
<name>A0A420WK94_9PROT</name>
<dbReference type="Pfam" id="PF11015">
    <property type="entry name" value="DUF2853"/>
    <property type="match status" value="1"/>
</dbReference>